<feature type="binding site" evidence="9">
    <location>
        <position position="141"/>
    </location>
    <ligand>
        <name>Ca(2+)</name>
        <dbReference type="ChEBI" id="CHEBI:29108"/>
        <label>1</label>
    </ligand>
</feature>
<dbReference type="InterPro" id="IPR044831">
    <property type="entry name" value="Ccp1-like"/>
</dbReference>
<dbReference type="Pfam" id="PF00141">
    <property type="entry name" value="peroxidase"/>
    <property type="match status" value="1"/>
</dbReference>
<dbReference type="PROSITE" id="PS00436">
    <property type="entry name" value="PEROXIDASE_2"/>
    <property type="match status" value="1"/>
</dbReference>
<dbReference type="OrthoDB" id="2113341at2759"/>
<evidence type="ECO:0000256" key="12">
    <source>
        <dbReference type="RuleBase" id="RU363051"/>
    </source>
</evidence>
<comment type="similarity">
    <text evidence="1 12">Belongs to the peroxidase family. Ligninase subfamily.</text>
</comment>
<evidence type="ECO:0000256" key="11">
    <source>
        <dbReference type="PIRSR" id="PIRSR601621-4"/>
    </source>
</evidence>
<dbReference type="InterPro" id="IPR010255">
    <property type="entry name" value="Haem_peroxidase_sf"/>
</dbReference>
<name>A0A2C5Y1Y5_9HYPO</name>
<feature type="binding site" evidence="9">
    <location>
        <position position="266"/>
    </location>
    <ligand>
        <name>Ca(2+)</name>
        <dbReference type="ChEBI" id="CHEBI:29108"/>
        <label>2</label>
    </ligand>
</feature>
<accession>A0A2C5Y1Y5</accession>
<keyword evidence="4 9" id="KW-0479">Metal-binding</keyword>
<feature type="chain" id="PRO_5011826648" description="Peroxidase" evidence="12">
    <location>
        <begin position="19"/>
        <end position="361"/>
    </location>
</feature>
<dbReference type="GO" id="GO:0034599">
    <property type="term" value="P:cellular response to oxidative stress"/>
    <property type="evidence" value="ECO:0007669"/>
    <property type="project" value="InterPro"/>
</dbReference>
<dbReference type="Gene3D" id="1.10.420.10">
    <property type="entry name" value="Peroxidase, domain 2"/>
    <property type="match status" value="1"/>
</dbReference>
<evidence type="ECO:0000256" key="6">
    <source>
        <dbReference type="ARBA" id="ARBA00023004"/>
    </source>
</evidence>
<dbReference type="PROSITE" id="PS50873">
    <property type="entry name" value="PEROXIDASE_4"/>
    <property type="match status" value="1"/>
</dbReference>
<dbReference type="SUPFAM" id="SSF48113">
    <property type="entry name" value="Heme-dependent peroxidases"/>
    <property type="match status" value="1"/>
</dbReference>
<protein>
    <recommendedName>
        <fullName evidence="12">Peroxidase</fullName>
        <ecNumber evidence="12">1.11.1.-</ecNumber>
    </recommendedName>
</protein>
<feature type="disulfide bond" evidence="11">
    <location>
        <begin position="110"/>
        <end position="193"/>
    </location>
</feature>
<dbReference type="STRING" id="1399860.A0A2C5Y1Y5"/>
<evidence type="ECO:0000256" key="9">
    <source>
        <dbReference type="PIRSR" id="PIRSR601621-2"/>
    </source>
</evidence>
<sequence length="361" mass="38028">MPPLTLLSLALLLPSALSYPNMETLRSHASLSRRSTALIGDLTTLPLSQLSPTGHAIRAILNGTASGLDTTSTYSPPPRDSPACAADTCCIYAHLASAMRTAMLDPSGQCNNLARSSLRLGFHDAAGWSSKTGPAGGADGSIVLAGECEARAVNNGLQDACAQMRVWHDAYKASGVSMADVIQLAANVGTVVCPLGPRVRSFVGRKDSSVPAPEGNVPEATDSIDKLLSMFQDKTISPAGLVALVGAHTASQQFFFDPARAGAPQDTTPHIWDTDFYGNTLQEVAPNGIVRFDSDVALSRDPRTSSSWQGFQGAQGFWAFAYGQEYVRLSLLGVSNINDLTECTKVLPEFISTVPAGLDTN</sequence>
<feature type="binding site" description="axial binding residue" evidence="9">
    <location>
        <position position="248"/>
    </location>
    <ligand>
        <name>heme b</name>
        <dbReference type="ChEBI" id="CHEBI:60344"/>
    </ligand>
    <ligandPart>
        <name>Fe</name>
        <dbReference type="ChEBI" id="CHEBI:18248"/>
    </ligandPart>
</feature>
<dbReference type="PRINTS" id="PR00458">
    <property type="entry name" value="PEROXIDASE"/>
</dbReference>
<dbReference type="PRINTS" id="PR00462">
    <property type="entry name" value="LIGNINASE"/>
</dbReference>
<evidence type="ECO:0000259" key="13">
    <source>
        <dbReference type="PROSITE" id="PS50873"/>
    </source>
</evidence>
<dbReference type="EC" id="1.11.1.-" evidence="12"/>
<evidence type="ECO:0000256" key="1">
    <source>
        <dbReference type="ARBA" id="ARBA00006089"/>
    </source>
</evidence>
<organism evidence="14 15">
    <name type="scientific">Ophiocordyceps australis</name>
    <dbReference type="NCBI Taxonomy" id="1399860"/>
    <lineage>
        <taxon>Eukaryota</taxon>
        <taxon>Fungi</taxon>
        <taxon>Dikarya</taxon>
        <taxon>Ascomycota</taxon>
        <taxon>Pezizomycotina</taxon>
        <taxon>Sordariomycetes</taxon>
        <taxon>Hypocreomycetidae</taxon>
        <taxon>Hypocreales</taxon>
        <taxon>Ophiocordycipitaceae</taxon>
        <taxon>Ophiocordyceps</taxon>
    </lineage>
</organism>
<dbReference type="EMBL" id="NJET01000048">
    <property type="protein sequence ID" value="PHH63505.1"/>
    <property type="molecule type" value="Genomic_DNA"/>
</dbReference>
<evidence type="ECO:0000256" key="2">
    <source>
        <dbReference type="ARBA" id="ARBA00022559"/>
    </source>
</evidence>
<evidence type="ECO:0000313" key="14">
    <source>
        <dbReference type="EMBL" id="PHH63505.1"/>
    </source>
</evidence>
<evidence type="ECO:0000256" key="7">
    <source>
        <dbReference type="ARBA" id="ARBA00023180"/>
    </source>
</evidence>
<dbReference type="Proteomes" id="UP000226192">
    <property type="component" value="Unassembled WGS sequence"/>
</dbReference>
<evidence type="ECO:0000256" key="5">
    <source>
        <dbReference type="ARBA" id="ARBA00023002"/>
    </source>
</evidence>
<keyword evidence="2 12" id="KW-0575">Peroxidase</keyword>
<evidence type="ECO:0000256" key="10">
    <source>
        <dbReference type="PIRSR" id="PIRSR601621-3"/>
    </source>
</evidence>
<comment type="caution">
    <text evidence="14">The sequence shown here is derived from an EMBL/GenBank/DDBJ whole genome shotgun (WGS) entry which is preliminary data.</text>
</comment>
<evidence type="ECO:0000313" key="15">
    <source>
        <dbReference type="Proteomes" id="UP000226192"/>
    </source>
</evidence>
<dbReference type="GO" id="GO:0042744">
    <property type="term" value="P:hydrogen peroxide catabolic process"/>
    <property type="evidence" value="ECO:0007669"/>
    <property type="project" value="TreeGrafter"/>
</dbReference>
<evidence type="ECO:0000256" key="8">
    <source>
        <dbReference type="PIRSR" id="PIRSR601621-1"/>
    </source>
</evidence>
<feature type="binding site" evidence="9">
    <location>
        <position position="124"/>
    </location>
    <ligand>
        <name>Ca(2+)</name>
        <dbReference type="ChEBI" id="CHEBI:29108"/>
        <label>1</label>
    </ligand>
</feature>
<dbReference type="Gene3D" id="1.10.520.10">
    <property type="match status" value="1"/>
</dbReference>
<dbReference type="PANTHER" id="PTHR31356">
    <property type="entry name" value="THYLAKOID LUMENAL 29 KDA PROTEIN, CHLOROPLASTIC-RELATED"/>
    <property type="match status" value="1"/>
</dbReference>
<keyword evidence="12" id="KW-0732">Signal</keyword>
<reference evidence="14 15" key="1">
    <citation type="submission" date="2017-06" db="EMBL/GenBank/DDBJ databases">
        <title>Ant-infecting Ophiocordyceps genomes reveal a high diversity of potential behavioral manipulation genes and a possible major role for enterotoxins.</title>
        <authorList>
            <person name="De Bekker C."/>
            <person name="Evans H.C."/>
            <person name="Brachmann A."/>
            <person name="Hughes D.P."/>
        </authorList>
    </citation>
    <scope>NUCLEOTIDE SEQUENCE [LARGE SCALE GENOMIC DNA]</scope>
    <source>
        <strain evidence="14 15">Map64</strain>
    </source>
</reference>
<dbReference type="AlphaFoldDB" id="A0A2C5Y1Y5"/>
<feature type="domain" description="Plant heme peroxidase family profile" evidence="13">
    <location>
        <begin position="176"/>
        <end position="249"/>
    </location>
</feature>
<keyword evidence="6 9" id="KW-0408">Iron</keyword>
<evidence type="ECO:0000256" key="4">
    <source>
        <dbReference type="ARBA" id="ARBA00022723"/>
    </source>
</evidence>
<feature type="binding site" evidence="9">
    <location>
        <position position="268"/>
    </location>
    <ligand>
        <name>Ca(2+)</name>
        <dbReference type="ChEBI" id="CHEBI:29108"/>
        <label>2</label>
    </ligand>
</feature>
<dbReference type="InterPro" id="IPR001621">
    <property type="entry name" value="Ligninase"/>
</dbReference>
<keyword evidence="9 12" id="KW-0106">Calcium</keyword>
<feature type="binding site" evidence="9">
    <location>
        <position position="249"/>
    </location>
    <ligand>
        <name>Ca(2+)</name>
        <dbReference type="ChEBI" id="CHEBI:29108"/>
        <label>2</label>
    </ligand>
</feature>
<feature type="binding site" evidence="9">
    <location>
        <position position="273"/>
    </location>
    <ligand>
        <name>Ca(2+)</name>
        <dbReference type="ChEBI" id="CHEBI:29108"/>
        <label>2</label>
    </ligand>
</feature>
<keyword evidence="11" id="KW-1015">Disulfide bond</keyword>
<dbReference type="InterPro" id="IPR002016">
    <property type="entry name" value="Haem_peroxidase"/>
</dbReference>
<feature type="binding site" evidence="9">
    <location>
        <position position="137"/>
    </location>
    <ligand>
        <name>Ca(2+)</name>
        <dbReference type="ChEBI" id="CHEBI:29108"/>
        <label>1</label>
    </ligand>
</feature>
<keyword evidence="5 12" id="KW-0560">Oxidoreductase</keyword>
<dbReference type="InterPro" id="IPR019794">
    <property type="entry name" value="Peroxidases_AS"/>
</dbReference>
<feature type="active site" description="Proton acceptor" evidence="8">
    <location>
        <position position="123"/>
    </location>
</feature>
<proteinExistence type="inferred from homology"/>
<feature type="disulfide bond" evidence="11">
    <location>
        <begin position="89"/>
        <end position="343"/>
    </location>
</feature>
<keyword evidence="15" id="KW-1185">Reference proteome</keyword>
<comment type="cofactor">
    <cofactor evidence="9 12">
        <name>Ca(2+)</name>
        <dbReference type="ChEBI" id="CHEBI:29108"/>
    </cofactor>
    <text evidence="9 12">Binds 2 calcium ions per subunit.</text>
</comment>
<dbReference type="GO" id="GO:0000302">
    <property type="term" value="P:response to reactive oxygen species"/>
    <property type="evidence" value="ECO:0007669"/>
    <property type="project" value="TreeGrafter"/>
</dbReference>
<dbReference type="GO" id="GO:0020037">
    <property type="term" value="F:heme binding"/>
    <property type="evidence" value="ECO:0007669"/>
    <property type="project" value="UniProtKB-UniRule"/>
</dbReference>
<gene>
    <name evidence="14" type="ORF">CDD81_5786</name>
</gene>
<evidence type="ECO:0000256" key="3">
    <source>
        <dbReference type="ARBA" id="ARBA00022617"/>
    </source>
</evidence>
<dbReference type="PANTHER" id="PTHR31356:SF66">
    <property type="entry name" value="CATALASE-PEROXIDASE"/>
    <property type="match status" value="1"/>
</dbReference>
<dbReference type="GO" id="GO:0046872">
    <property type="term" value="F:metal ion binding"/>
    <property type="evidence" value="ECO:0007669"/>
    <property type="project" value="UniProtKB-UniRule"/>
</dbReference>
<keyword evidence="3 9" id="KW-0349">Heme</keyword>
<keyword evidence="7" id="KW-0325">Glycoprotein</keyword>
<feature type="binding site" evidence="9">
    <location>
        <position position="139"/>
    </location>
    <ligand>
        <name>Ca(2+)</name>
        <dbReference type="ChEBI" id="CHEBI:29108"/>
        <label>1</label>
    </ligand>
</feature>
<comment type="cofactor">
    <cofactor evidence="9">
        <name>heme b</name>
        <dbReference type="ChEBI" id="CHEBI:60344"/>
    </cofactor>
    <text evidence="9">Binds 1 heme b (iron(II)-protoporphyrin IX) group per subunit.</text>
</comment>
<dbReference type="GO" id="GO:0004601">
    <property type="term" value="F:peroxidase activity"/>
    <property type="evidence" value="ECO:0007669"/>
    <property type="project" value="UniProtKB-KW"/>
</dbReference>
<feature type="signal peptide" evidence="12">
    <location>
        <begin position="1"/>
        <end position="18"/>
    </location>
</feature>
<feature type="site" description="Transition state stabilizer" evidence="10">
    <location>
        <position position="119"/>
    </location>
</feature>